<dbReference type="Proteomes" id="UP000828390">
    <property type="component" value="Unassembled WGS sequence"/>
</dbReference>
<gene>
    <name evidence="1" type="ORF">DPMN_185094</name>
</gene>
<sequence length="62" mass="6428">MYTSASGMSACLTCPAGFYCLPVTIANATLNSQSCPAGYYCPAGEWGDRFGLFSGKTSLNAC</sequence>
<keyword evidence="2" id="KW-1185">Reference proteome</keyword>
<evidence type="ECO:0000313" key="2">
    <source>
        <dbReference type="Proteomes" id="UP000828390"/>
    </source>
</evidence>
<dbReference type="AlphaFoldDB" id="A0A9D4I8F5"/>
<reference evidence="1" key="2">
    <citation type="submission" date="2020-11" db="EMBL/GenBank/DDBJ databases">
        <authorList>
            <person name="McCartney M.A."/>
            <person name="Auch B."/>
            <person name="Kono T."/>
            <person name="Mallez S."/>
            <person name="Becker A."/>
            <person name="Gohl D.M."/>
            <person name="Silverstein K.A.T."/>
            <person name="Koren S."/>
            <person name="Bechman K.B."/>
            <person name="Herman A."/>
            <person name="Abrahante J.E."/>
            <person name="Garbe J."/>
        </authorList>
    </citation>
    <scope>NUCLEOTIDE SEQUENCE</scope>
    <source>
        <strain evidence="1">Duluth1</strain>
        <tissue evidence="1">Whole animal</tissue>
    </source>
</reference>
<reference evidence="1" key="1">
    <citation type="journal article" date="2019" name="bioRxiv">
        <title>The Genome of the Zebra Mussel, Dreissena polymorpha: A Resource for Invasive Species Research.</title>
        <authorList>
            <person name="McCartney M.A."/>
            <person name="Auch B."/>
            <person name="Kono T."/>
            <person name="Mallez S."/>
            <person name="Zhang Y."/>
            <person name="Obille A."/>
            <person name="Becker A."/>
            <person name="Abrahante J.E."/>
            <person name="Garbe J."/>
            <person name="Badalamenti J.P."/>
            <person name="Herman A."/>
            <person name="Mangelson H."/>
            <person name="Liachko I."/>
            <person name="Sullivan S."/>
            <person name="Sone E.D."/>
            <person name="Koren S."/>
            <person name="Silverstein K.A.T."/>
            <person name="Beckman K.B."/>
            <person name="Gohl D.M."/>
        </authorList>
    </citation>
    <scope>NUCLEOTIDE SEQUENCE</scope>
    <source>
        <strain evidence="1">Duluth1</strain>
        <tissue evidence="1">Whole animal</tissue>
    </source>
</reference>
<evidence type="ECO:0000313" key="1">
    <source>
        <dbReference type="EMBL" id="KAH3750567.1"/>
    </source>
</evidence>
<dbReference type="SUPFAM" id="SSF57184">
    <property type="entry name" value="Growth factor receptor domain"/>
    <property type="match status" value="1"/>
</dbReference>
<name>A0A9D4I8F5_DREPO</name>
<organism evidence="1 2">
    <name type="scientific">Dreissena polymorpha</name>
    <name type="common">Zebra mussel</name>
    <name type="synonym">Mytilus polymorpha</name>
    <dbReference type="NCBI Taxonomy" id="45954"/>
    <lineage>
        <taxon>Eukaryota</taxon>
        <taxon>Metazoa</taxon>
        <taxon>Spiralia</taxon>
        <taxon>Lophotrochozoa</taxon>
        <taxon>Mollusca</taxon>
        <taxon>Bivalvia</taxon>
        <taxon>Autobranchia</taxon>
        <taxon>Heteroconchia</taxon>
        <taxon>Euheterodonta</taxon>
        <taxon>Imparidentia</taxon>
        <taxon>Neoheterodontei</taxon>
        <taxon>Myida</taxon>
        <taxon>Dreissenoidea</taxon>
        <taxon>Dreissenidae</taxon>
        <taxon>Dreissena</taxon>
    </lineage>
</organism>
<accession>A0A9D4I8F5</accession>
<protein>
    <submittedName>
        <fullName evidence="1">Uncharacterized protein</fullName>
    </submittedName>
</protein>
<comment type="caution">
    <text evidence="1">The sequence shown here is derived from an EMBL/GenBank/DDBJ whole genome shotgun (WGS) entry which is preliminary data.</text>
</comment>
<dbReference type="InterPro" id="IPR009030">
    <property type="entry name" value="Growth_fac_rcpt_cys_sf"/>
</dbReference>
<proteinExistence type="predicted"/>
<dbReference type="EMBL" id="JAIWYP010000010">
    <property type="protein sequence ID" value="KAH3750567.1"/>
    <property type="molecule type" value="Genomic_DNA"/>
</dbReference>